<dbReference type="Proteomes" id="UP000034096">
    <property type="component" value="Unassembled WGS sequence"/>
</dbReference>
<evidence type="ECO:0000313" key="1">
    <source>
        <dbReference type="EMBL" id="KKQ56296.1"/>
    </source>
</evidence>
<gene>
    <name evidence="1" type="ORF">US75_C0007G0002</name>
</gene>
<protein>
    <submittedName>
        <fullName evidence="1">Uncharacterized protein</fullName>
    </submittedName>
</protein>
<name>A0A0G0LUP5_9BACT</name>
<dbReference type="STRING" id="1618583.US75_C0007G0002"/>
<evidence type="ECO:0000313" key="2">
    <source>
        <dbReference type="Proteomes" id="UP000034096"/>
    </source>
</evidence>
<proteinExistence type="predicted"/>
<reference evidence="1 2" key="1">
    <citation type="journal article" date="2015" name="Nature">
        <title>rRNA introns, odd ribosomes, and small enigmatic genomes across a large radiation of phyla.</title>
        <authorList>
            <person name="Brown C.T."/>
            <person name="Hug L.A."/>
            <person name="Thomas B.C."/>
            <person name="Sharon I."/>
            <person name="Castelle C.J."/>
            <person name="Singh A."/>
            <person name="Wilkins M.J."/>
            <person name="Williams K.H."/>
            <person name="Banfield J.F."/>
        </authorList>
    </citation>
    <scope>NUCLEOTIDE SEQUENCE [LARGE SCALE GENOMIC DNA]</scope>
</reference>
<comment type="caution">
    <text evidence="1">The sequence shown here is derived from an EMBL/GenBank/DDBJ whole genome shotgun (WGS) entry which is preliminary data.</text>
</comment>
<dbReference type="AlphaFoldDB" id="A0A0G0LUP5"/>
<dbReference type="EMBL" id="LBUE01000007">
    <property type="protein sequence ID" value="KKQ56296.1"/>
    <property type="molecule type" value="Genomic_DNA"/>
</dbReference>
<accession>A0A0G0LUP5</accession>
<sequence>MVENFFRLEFFSFFLNAKTGKIFQYIQSVLGMRKMEIKTHCIDGKDIKFKDETDHFFNLFNIMKMDPPVRCVSLIVQPDVNCITHGWILQ</sequence>
<organism evidence="1 2">
    <name type="scientific">Candidatus Woesebacteria bacterium GW2011_GWC1_38_13</name>
    <dbReference type="NCBI Taxonomy" id="1618583"/>
    <lineage>
        <taxon>Bacteria</taxon>
        <taxon>Candidatus Woeseibacteriota</taxon>
    </lineage>
</organism>